<name>A0ACD0WEU3_CLALS</name>
<accession>A0ACD0WEU3</accession>
<evidence type="ECO:0000313" key="2">
    <source>
        <dbReference type="Proteomes" id="UP000326582"/>
    </source>
</evidence>
<reference evidence="2" key="1">
    <citation type="journal article" date="2019" name="MBio">
        <title>Comparative genomics for the elucidation of multidrug resistance (MDR) in Candida lusitaniae.</title>
        <authorList>
            <person name="Kannan A."/>
            <person name="Asner S.A."/>
            <person name="Trachsel E."/>
            <person name="Kelly S."/>
            <person name="Parker J."/>
            <person name="Sanglard D."/>
        </authorList>
    </citation>
    <scope>NUCLEOTIDE SEQUENCE [LARGE SCALE GENOMIC DNA]</scope>
    <source>
        <strain evidence="2">P1</strain>
    </source>
</reference>
<gene>
    <name evidence="1" type="ORF">EJF14_11036</name>
</gene>
<organism evidence="1 2">
    <name type="scientific">Clavispora lusitaniae</name>
    <name type="common">Candida lusitaniae</name>
    <dbReference type="NCBI Taxonomy" id="36911"/>
    <lineage>
        <taxon>Eukaryota</taxon>
        <taxon>Fungi</taxon>
        <taxon>Dikarya</taxon>
        <taxon>Ascomycota</taxon>
        <taxon>Saccharomycotina</taxon>
        <taxon>Pichiomycetes</taxon>
        <taxon>Metschnikowiaceae</taxon>
        <taxon>Clavispora</taxon>
    </lineage>
</organism>
<protein>
    <submittedName>
        <fullName evidence="1">Nitrogen permease regulator</fullName>
    </submittedName>
</protein>
<dbReference type="Proteomes" id="UP000326582">
    <property type="component" value="Chromosome 1"/>
</dbReference>
<proteinExistence type="predicted"/>
<sequence>MNYYLFSQVFTVVYTISLRSLRLFALLVHTFTPPKYSSTHTFHIMSYNLPCPSLMGIFFVVSNHNGPHFVFHYPPELSNVTLQSAGAEESDEDFDDEDFDFEESIQEKESPNAWDVNHREYYLGTKKDITSFLDAQRHIRGQEKKKSSRPKVSNSKTSQSLSNSAPTSGDTSTVSAFSTSNEPTSKQILGFEPEHLCEMLCPPKDLCNKRFELTLERVVFLGLPIHVFSNGSWRSKKQKAKSNQEHQGNGYDSGSDDNDSKSSMHMFHMVFVMNPSEIERDYRIDEMFYYITSKIALVLRSEQSRHDYVWNQVRNISRLKEEWRTESQNNPSMTTLSNFLLSKSSLCKLMADCYEAISSSKVANLLINNKLRSFQIPIKLEFHSLPEMTVPFIPGSYLTSAVNQFGKTGLVSVGETTRYRANNLMNILLGGKSADGGDEFEDSNDSLDQEDKSNANDVIYFSLLLLDDPEAIIRDMKVEQQSGLATFVRSLRPVDSLVKVADRLSYASDSKSAISLGEVKSFALHLIYWRKARAIPPLNSRSIYIVSPMAPLTTNLQSDIAKFKRDFTAVPSLPVFLKLLSTRSKKPRQFASIIPSRDHKETYLMALGWLIRYGYVTQLHTYIWLKVSRKIKMRVEEDMENELGNGTKRNKDTEYKEPPASDNKVGNHVTVDNSSKKVESASQQKLSGSIDEEIDNIQRRFEWSGESPDIIMEDDEDTILVDPGRASSIERRWINRIIHDECHLSSELTSIFFKVLKYMNGRNSLELLLLKENISRTDLRKLLVAIEDHIISVRHW</sequence>
<evidence type="ECO:0000313" key="1">
    <source>
        <dbReference type="EMBL" id="QFZ25916.1"/>
    </source>
</evidence>
<keyword evidence="2" id="KW-1185">Reference proteome</keyword>
<dbReference type="EMBL" id="CP038484">
    <property type="protein sequence ID" value="QFZ25916.1"/>
    <property type="molecule type" value="Genomic_DNA"/>
</dbReference>